<dbReference type="PRINTS" id="PR00289">
    <property type="entry name" value="DISINTEGRIN"/>
</dbReference>
<dbReference type="AlphaFoldDB" id="W5MNR6"/>
<reference evidence="14" key="3">
    <citation type="submission" date="2025-09" db="UniProtKB">
        <authorList>
            <consortium name="Ensembl"/>
        </authorList>
    </citation>
    <scope>IDENTIFICATION</scope>
</reference>
<dbReference type="GeneTree" id="ENSGT00940000166115"/>
<evidence type="ECO:0000259" key="13">
    <source>
        <dbReference type="PROSITE" id="PS50215"/>
    </source>
</evidence>
<dbReference type="InterPro" id="IPR000742">
    <property type="entry name" value="EGF"/>
</dbReference>
<feature type="binding site" evidence="8">
    <location>
        <position position="359"/>
    </location>
    <ligand>
        <name>Zn(2+)</name>
        <dbReference type="ChEBI" id="CHEBI:29105"/>
        <note>catalytic</note>
    </ligand>
</feature>
<dbReference type="Pfam" id="PF01562">
    <property type="entry name" value="Pep_M12B_propep"/>
    <property type="match status" value="1"/>
</dbReference>
<dbReference type="InterPro" id="IPR001590">
    <property type="entry name" value="Peptidase_M12B"/>
</dbReference>
<dbReference type="Bgee" id="ENSLOCG00000008238">
    <property type="expression patterns" value="Expressed in pharyngeal gill and 6 other cell types or tissues"/>
</dbReference>
<evidence type="ECO:0000259" key="12">
    <source>
        <dbReference type="PROSITE" id="PS50214"/>
    </source>
</evidence>
<feature type="transmembrane region" description="Helical" evidence="10">
    <location>
        <begin position="703"/>
        <end position="724"/>
    </location>
</feature>
<evidence type="ECO:0000256" key="6">
    <source>
        <dbReference type="PROSITE-ProRule" id="PRU00068"/>
    </source>
</evidence>
<name>W5MNR6_LEPOC</name>
<evidence type="ECO:0000256" key="1">
    <source>
        <dbReference type="ARBA" id="ARBA00004479"/>
    </source>
</evidence>
<feature type="domain" description="Disintegrin" evidence="12">
    <location>
        <begin position="422"/>
        <end position="508"/>
    </location>
</feature>
<evidence type="ECO:0000256" key="9">
    <source>
        <dbReference type="SAM" id="MobiDB-lite"/>
    </source>
</evidence>
<feature type="region of interest" description="Disordered" evidence="9">
    <location>
        <begin position="735"/>
        <end position="803"/>
    </location>
</feature>
<feature type="disulfide bond" evidence="8">
    <location>
        <begin position="373"/>
        <end position="378"/>
    </location>
</feature>
<keyword evidence="4 10" id="KW-0472">Membrane</keyword>
<comment type="subcellular location">
    <subcellularLocation>
        <location evidence="1">Membrane</location>
        <topology evidence="1">Single-pass type I membrane protein</topology>
    </subcellularLocation>
</comment>
<feature type="active site" evidence="8">
    <location>
        <position position="356"/>
    </location>
</feature>
<evidence type="ECO:0000256" key="3">
    <source>
        <dbReference type="ARBA" id="ARBA00022989"/>
    </source>
</evidence>
<dbReference type="HOGENOM" id="CLU_012714_4_1_1"/>
<proteinExistence type="predicted"/>
<organism evidence="14 15">
    <name type="scientific">Lepisosteus oculatus</name>
    <name type="common">Spotted gar</name>
    <dbReference type="NCBI Taxonomy" id="7918"/>
    <lineage>
        <taxon>Eukaryota</taxon>
        <taxon>Metazoa</taxon>
        <taxon>Chordata</taxon>
        <taxon>Craniata</taxon>
        <taxon>Vertebrata</taxon>
        <taxon>Euteleostomi</taxon>
        <taxon>Actinopterygii</taxon>
        <taxon>Neopterygii</taxon>
        <taxon>Holostei</taxon>
        <taxon>Semionotiformes</taxon>
        <taxon>Lepisosteidae</taxon>
        <taxon>Lepisosteus</taxon>
    </lineage>
</organism>
<keyword evidence="3 10" id="KW-1133">Transmembrane helix</keyword>
<reference evidence="14" key="2">
    <citation type="submission" date="2025-08" db="UniProtKB">
        <authorList>
            <consortium name="Ensembl"/>
        </authorList>
    </citation>
    <scope>IDENTIFICATION</scope>
</reference>
<feature type="binding site" evidence="8">
    <location>
        <position position="365"/>
    </location>
    <ligand>
        <name>Zn(2+)</name>
        <dbReference type="ChEBI" id="CHEBI:29105"/>
        <note>catalytic</note>
    </ligand>
</feature>
<dbReference type="EMBL" id="AHAT01004028">
    <property type="status" value="NOT_ANNOTATED_CDS"/>
    <property type="molecule type" value="Genomic_DNA"/>
</dbReference>
<dbReference type="PANTHER" id="PTHR11905">
    <property type="entry name" value="ADAM A DISINTEGRIN AND METALLOPROTEASE DOMAIN"/>
    <property type="match status" value="1"/>
</dbReference>
<evidence type="ECO:0000313" key="15">
    <source>
        <dbReference type="Proteomes" id="UP000018468"/>
    </source>
</evidence>
<dbReference type="SUPFAM" id="SSF55486">
    <property type="entry name" value="Metalloproteases ('zincins'), catalytic domain"/>
    <property type="match status" value="1"/>
</dbReference>
<feature type="disulfide bond" evidence="6">
    <location>
        <begin position="480"/>
        <end position="500"/>
    </location>
</feature>
<keyword evidence="5 7" id="KW-1015">Disulfide bond</keyword>
<evidence type="ECO:0000256" key="2">
    <source>
        <dbReference type="ARBA" id="ARBA00022692"/>
    </source>
</evidence>
<dbReference type="InterPro" id="IPR018358">
    <property type="entry name" value="Disintegrin_CS"/>
</dbReference>
<dbReference type="SMART" id="SM00050">
    <property type="entry name" value="DISIN"/>
    <property type="match status" value="1"/>
</dbReference>
<dbReference type="CDD" id="cd04269">
    <property type="entry name" value="ZnMc_adamalysin_II_like"/>
    <property type="match status" value="1"/>
</dbReference>
<evidence type="ECO:0000259" key="11">
    <source>
        <dbReference type="PROSITE" id="PS50026"/>
    </source>
</evidence>
<dbReference type="InterPro" id="IPR024079">
    <property type="entry name" value="MetalloPept_cat_dom_sf"/>
</dbReference>
<keyword evidence="8" id="KW-0862">Zinc</keyword>
<dbReference type="GO" id="GO:0004222">
    <property type="term" value="F:metalloendopeptidase activity"/>
    <property type="evidence" value="ECO:0007669"/>
    <property type="project" value="InterPro"/>
</dbReference>
<reference evidence="15" key="1">
    <citation type="submission" date="2011-12" db="EMBL/GenBank/DDBJ databases">
        <title>The Draft Genome of Lepisosteus oculatus.</title>
        <authorList>
            <consortium name="The Broad Institute Genome Assembly &amp; Analysis Group"/>
            <consortium name="Computational R&amp;D Group"/>
            <consortium name="and Sequencing Platform"/>
            <person name="Di Palma F."/>
            <person name="Alfoldi J."/>
            <person name="Johnson J."/>
            <person name="Berlin A."/>
            <person name="Gnerre S."/>
            <person name="Jaffe D."/>
            <person name="MacCallum I."/>
            <person name="Young S."/>
            <person name="Walker B.J."/>
            <person name="Lander E.S."/>
            <person name="Lindblad-Toh K."/>
        </authorList>
    </citation>
    <scope>NUCLEOTIDE SEQUENCE [LARGE SCALE GENOMIC DNA]</scope>
</reference>
<evidence type="ECO:0000256" key="4">
    <source>
        <dbReference type="ARBA" id="ARBA00023136"/>
    </source>
</evidence>
<sequence length="803" mass="88280">IFVYLNCLVSFGLLDHFILPVEVNKQTSKLSSYRVVIPRVVHDREKRDTLQPQGSEQAPDADRLMYSINIEDKDHVLHLEKNKDFLAKTFVHYSYDDSGKLATSHPKEEDHCYYHGYVEGQDDSLVALSTCSGLSGIILMGQKTYGLEPVIRSSANEHLLFLLEHSQKDPFVCGVTNEMPPFEINTESHSQHYQGHTDTVESMTRMFRKKRNLPQTRYVELILVADKQMYDDRNANETALQKDMVQMANLLDGYYKQLNVRVILVGVEIWNNQNPIDVDGSAGEVLGRFVQWRKNVLIPKKKHDVGQLIVGRKTSYPQGVLGMAFVGTVCSVSSAGGINVFGGSTLQFVSTVIAHEMGHNLGMNHDDKRNCNCAVKSCIMNSGASGSTTFSSCSGTDFENLILQGRGICLKNQPSSLDIFSVAGCGNGVLDQGEQCDCGKPEDCQDKCCDAATCTFTRGSYCSQGSCCDNCQLKVAGTPCRESVNICDLPEYCIGTSPFCPNDYYIMDGYPCENNTAYCYEGRCQTYDYQCQKLFTKDANKAPNICFEDANTRGDRFGNCGMTGTIFNRCTVENALCGKIQCSGVDVTNPPFGSTITVKNIGNTQCVNVDFDLGSDVLDPGYVSRGSGCSQGKACVDFKCTNASELNFNCDIQTKCSGNGVCNNQGNCHCNAGWAPPDCSRKGSGGSIDSGPTTIDTSVRDGLLIFFLLVVPIIIIVLVLLFLFKRGWKPQCLREKRSRQYRSRNSAPTNAQRAAPQSQPQSHTGPPQVPILPQYQPSETPLPVHQQGPGVPRPIPPAQPQQS</sequence>
<dbReference type="GO" id="GO:0006508">
    <property type="term" value="P:proteolysis"/>
    <property type="evidence" value="ECO:0007669"/>
    <property type="project" value="InterPro"/>
</dbReference>
<dbReference type="Pfam" id="PF08516">
    <property type="entry name" value="ADAM_CR"/>
    <property type="match status" value="1"/>
</dbReference>
<dbReference type="PANTHER" id="PTHR11905:SF136">
    <property type="entry name" value="DISINTEGRIN AND METALLOPROTEINASE DOMAIN-CONTAINING PROTEIN 9"/>
    <property type="match status" value="1"/>
</dbReference>
<dbReference type="SUPFAM" id="SSF57552">
    <property type="entry name" value="Blood coagulation inhibitor (disintegrin)"/>
    <property type="match status" value="1"/>
</dbReference>
<dbReference type="Proteomes" id="UP000018468">
    <property type="component" value="Linkage group LG5"/>
</dbReference>
<dbReference type="SMART" id="SM00608">
    <property type="entry name" value="ACR"/>
    <property type="match status" value="1"/>
</dbReference>
<keyword evidence="7" id="KW-0245">EGF-like domain</keyword>
<dbReference type="InterPro" id="IPR001762">
    <property type="entry name" value="Disintegrin_dom"/>
</dbReference>
<dbReference type="InterPro" id="IPR002870">
    <property type="entry name" value="Peptidase_M12B_N"/>
</dbReference>
<dbReference type="GO" id="GO:0016020">
    <property type="term" value="C:membrane"/>
    <property type="evidence" value="ECO:0007669"/>
    <property type="project" value="UniProtKB-SubCell"/>
</dbReference>
<feature type="disulfide bond" evidence="7">
    <location>
        <begin position="670"/>
        <end position="679"/>
    </location>
</feature>
<evidence type="ECO:0000256" key="7">
    <source>
        <dbReference type="PROSITE-ProRule" id="PRU00076"/>
    </source>
</evidence>
<dbReference type="PROSITE" id="PS00427">
    <property type="entry name" value="DISINTEGRIN_1"/>
    <property type="match status" value="1"/>
</dbReference>
<feature type="domain" description="Peptidase M12B" evidence="13">
    <location>
        <begin position="217"/>
        <end position="414"/>
    </location>
</feature>
<dbReference type="PROSITE" id="PS50214">
    <property type="entry name" value="DISINTEGRIN_2"/>
    <property type="match status" value="1"/>
</dbReference>
<dbReference type="Pfam" id="PF00200">
    <property type="entry name" value="Disintegrin"/>
    <property type="match status" value="1"/>
</dbReference>
<accession>W5MNR6</accession>
<feature type="compositionally biased region" description="Low complexity" evidence="9">
    <location>
        <begin position="751"/>
        <end position="762"/>
    </location>
</feature>
<feature type="compositionally biased region" description="Pro residues" evidence="9">
    <location>
        <begin position="791"/>
        <end position="803"/>
    </location>
</feature>
<keyword evidence="15" id="KW-1185">Reference proteome</keyword>
<dbReference type="Ensembl" id="ENSLOCT00000010037.1">
    <property type="protein sequence ID" value="ENSLOCP00000010025.1"/>
    <property type="gene ID" value="ENSLOCG00000008238.1"/>
</dbReference>
<dbReference type="FunFam" id="3.40.390.10:FF:000002">
    <property type="entry name" value="Disintegrin and metalloproteinase domain-containing protein 22"/>
    <property type="match status" value="1"/>
</dbReference>
<dbReference type="InterPro" id="IPR006586">
    <property type="entry name" value="ADAM_Cys-rich"/>
</dbReference>
<evidence type="ECO:0000313" key="14">
    <source>
        <dbReference type="Ensembl" id="ENSLOCP00000010025.1"/>
    </source>
</evidence>
<keyword evidence="2 10" id="KW-0812">Transmembrane</keyword>
<comment type="caution">
    <text evidence="7">Lacks conserved residue(s) required for the propagation of feature annotation.</text>
</comment>
<dbReference type="Gene3D" id="3.40.390.10">
    <property type="entry name" value="Collagenase (Catalytic Domain)"/>
    <property type="match status" value="1"/>
</dbReference>
<dbReference type="GO" id="GO:0046872">
    <property type="term" value="F:metal ion binding"/>
    <property type="evidence" value="ECO:0007669"/>
    <property type="project" value="UniProtKB-KW"/>
</dbReference>
<feature type="binding site" evidence="8">
    <location>
        <position position="355"/>
    </location>
    <ligand>
        <name>Zn(2+)</name>
        <dbReference type="ChEBI" id="CHEBI:29105"/>
        <note>catalytic</note>
    </ligand>
</feature>
<dbReference type="InterPro" id="IPR034027">
    <property type="entry name" value="Reprolysin_adamalysin"/>
</dbReference>
<evidence type="ECO:0000256" key="10">
    <source>
        <dbReference type="SAM" id="Phobius"/>
    </source>
</evidence>
<dbReference type="PROSITE" id="PS50215">
    <property type="entry name" value="ADAM_MEPRO"/>
    <property type="match status" value="1"/>
</dbReference>
<keyword evidence="8" id="KW-0479">Metal-binding</keyword>
<protein>
    <submittedName>
        <fullName evidence="14">ADAM metallopeptidase domain 9b</fullName>
    </submittedName>
</protein>
<dbReference type="Gene3D" id="4.10.70.10">
    <property type="entry name" value="Disintegrin domain"/>
    <property type="match status" value="1"/>
</dbReference>
<dbReference type="InterPro" id="IPR036436">
    <property type="entry name" value="Disintegrin_dom_sf"/>
</dbReference>
<dbReference type="Pfam" id="PF01421">
    <property type="entry name" value="Reprolysin"/>
    <property type="match status" value="1"/>
</dbReference>
<dbReference type="PROSITE" id="PS50026">
    <property type="entry name" value="EGF_3"/>
    <property type="match status" value="1"/>
</dbReference>
<evidence type="ECO:0000256" key="5">
    <source>
        <dbReference type="ARBA" id="ARBA00023157"/>
    </source>
</evidence>
<dbReference type="PROSITE" id="PS01186">
    <property type="entry name" value="EGF_2"/>
    <property type="match status" value="1"/>
</dbReference>
<dbReference type="FunFam" id="4.10.70.10:FF:000001">
    <property type="entry name" value="Disintegrin and metalloproteinase domain-containing protein 22"/>
    <property type="match status" value="1"/>
</dbReference>
<feature type="domain" description="EGF-like" evidence="11">
    <location>
        <begin position="646"/>
        <end position="680"/>
    </location>
</feature>
<evidence type="ECO:0000256" key="8">
    <source>
        <dbReference type="PROSITE-ProRule" id="PRU00276"/>
    </source>
</evidence>